<accession>A0A1M7FMC1</accession>
<dbReference type="AlphaFoldDB" id="A0A1M7FMC1"/>
<dbReference type="InterPro" id="IPR017853">
    <property type="entry name" value="GH"/>
</dbReference>
<name>A0A1M7FMC1_9BRAD</name>
<gene>
    <name evidence="1" type="ORF">SAMN05444171_6227</name>
</gene>
<protein>
    <submittedName>
        <fullName evidence="1">Uncharacterized protein</fullName>
    </submittedName>
</protein>
<reference evidence="1 2" key="1">
    <citation type="submission" date="2016-10" db="EMBL/GenBank/DDBJ databases">
        <authorList>
            <person name="de Groot N.N."/>
        </authorList>
    </citation>
    <scope>NUCLEOTIDE SEQUENCE [LARGE SCALE GENOMIC DNA]</scope>
    <source>
        <strain evidence="1 2">GAS522</strain>
    </source>
</reference>
<dbReference type="RefSeq" id="WP_244525092.1">
    <property type="nucleotide sequence ID" value="NZ_FNTI01000001.1"/>
</dbReference>
<evidence type="ECO:0000313" key="2">
    <source>
        <dbReference type="Proteomes" id="UP000183208"/>
    </source>
</evidence>
<dbReference type="EMBL" id="FNTI01000001">
    <property type="protein sequence ID" value="SEE09178.1"/>
    <property type="molecule type" value="Genomic_DNA"/>
</dbReference>
<proteinExistence type="predicted"/>
<dbReference type="SUPFAM" id="SSF51445">
    <property type="entry name" value="(Trans)glycosidases"/>
    <property type="match status" value="1"/>
</dbReference>
<evidence type="ECO:0000313" key="1">
    <source>
        <dbReference type="EMBL" id="SEE09178.1"/>
    </source>
</evidence>
<organism evidence="1 2">
    <name type="scientific">Bradyrhizobium lablabi</name>
    <dbReference type="NCBI Taxonomy" id="722472"/>
    <lineage>
        <taxon>Bacteria</taxon>
        <taxon>Pseudomonadati</taxon>
        <taxon>Pseudomonadota</taxon>
        <taxon>Alphaproteobacteria</taxon>
        <taxon>Hyphomicrobiales</taxon>
        <taxon>Nitrobacteraceae</taxon>
        <taxon>Bradyrhizobium</taxon>
    </lineage>
</organism>
<dbReference type="Proteomes" id="UP000183208">
    <property type="component" value="Unassembled WGS sequence"/>
</dbReference>
<sequence>MQMKAPTTASFRYLPIAALALSVLAWPAFTLAYGNRGSPDKPLHYAPNGNFDRNGQYLPGKIGFTLADVSSVSQLDSLGADVKGLVWIGQCNGADENFRRAVQPYIGNSKVFGFFLMDDPDPREILESGRLSAPCRPDNLKAESDWVHSHVPGAMTFIVLMNLSSSKTPSFKNTYNPANSHVDLFGLDPYPCRTELHGCDFDMIDRYIAAATSWGIPRSSMVPFYQAFGGGDWVDDFGGQYLLPTADQMRQILDRWRRYVDAPAFDAVYSWGSQRADVALESASALQEVLLVHNYANGRPR</sequence>